<proteinExistence type="predicted"/>
<keyword evidence="2" id="KW-1185">Reference proteome</keyword>
<sequence length="60" mass="7096">MSGQTDIKVNKSNLKMFCKSYIEVLGEEEEHKISFPNKKDQIIQHFKKCDNFFAKTNKKE</sequence>
<reference evidence="1 2" key="1">
    <citation type="submission" date="2015-10" db="EMBL/GenBank/DDBJ databases">
        <title>Genome analyses suggest a sexual origin of heterokaryosis in a supposedly ancient asexual fungus.</title>
        <authorList>
            <person name="Ropars J."/>
            <person name="Sedzielewska K."/>
            <person name="Noel J."/>
            <person name="Charron P."/>
            <person name="Farinelli L."/>
            <person name="Marton T."/>
            <person name="Kruger M."/>
            <person name="Pelin A."/>
            <person name="Brachmann A."/>
            <person name="Corradi N."/>
        </authorList>
    </citation>
    <scope>NUCLEOTIDE SEQUENCE [LARGE SCALE GENOMIC DNA]</scope>
    <source>
        <strain evidence="1 2">A4</strain>
    </source>
</reference>
<organism evidence="1 2">
    <name type="scientific">Rhizophagus irregularis</name>
    <dbReference type="NCBI Taxonomy" id="588596"/>
    <lineage>
        <taxon>Eukaryota</taxon>
        <taxon>Fungi</taxon>
        <taxon>Fungi incertae sedis</taxon>
        <taxon>Mucoromycota</taxon>
        <taxon>Glomeromycotina</taxon>
        <taxon>Glomeromycetes</taxon>
        <taxon>Glomerales</taxon>
        <taxon>Glomeraceae</taxon>
        <taxon>Rhizophagus</taxon>
    </lineage>
</organism>
<protein>
    <submittedName>
        <fullName evidence="1">Uncharacterized protein</fullName>
    </submittedName>
</protein>
<name>A0A2I1HR67_9GLOM</name>
<evidence type="ECO:0000313" key="2">
    <source>
        <dbReference type="Proteomes" id="UP000234323"/>
    </source>
</evidence>
<dbReference type="Proteomes" id="UP000234323">
    <property type="component" value="Unassembled WGS sequence"/>
</dbReference>
<dbReference type="EMBL" id="LLXI01005248">
    <property type="protein sequence ID" value="PKY61356.1"/>
    <property type="molecule type" value="Genomic_DNA"/>
</dbReference>
<gene>
    <name evidence="1" type="ORF">RhiirA4_486220</name>
</gene>
<accession>A0A2I1HR67</accession>
<evidence type="ECO:0000313" key="1">
    <source>
        <dbReference type="EMBL" id="PKY61356.1"/>
    </source>
</evidence>
<comment type="caution">
    <text evidence="1">The sequence shown here is derived from an EMBL/GenBank/DDBJ whole genome shotgun (WGS) entry which is preliminary data.</text>
</comment>
<dbReference type="AlphaFoldDB" id="A0A2I1HR67"/>